<feature type="non-terminal residue" evidence="1">
    <location>
        <position position="1"/>
    </location>
</feature>
<dbReference type="EMBL" id="JAHESE010000167">
    <property type="protein sequence ID" value="MBT1712563.1"/>
    <property type="molecule type" value="Genomic_DNA"/>
</dbReference>
<keyword evidence="2" id="KW-1185">Reference proteome</keyword>
<evidence type="ECO:0000313" key="2">
    <source>
        <dbReference type="Proteomes" id="UP001319080"/>
    </source>
</evidence>
<name>A0AAP2E585_9BACT</name>
<sequence>VYNSYAVNRRQRCVFTPTNTAAPGAGGVAFVGGFGYQDWPCWVFVLSGKGGGEAGAHEIGPTVGLGHPGRTTPNEGYFAGHGDWAPIMGVGYYEPITQWSKGE</sequence>
<comment type="caution">
    <text evidence="1">The sequence shown here is derived from an EMBL/GenBank/DDBJ whole genome shotgun (WGS) entry which is preliminary data.</text>
</comment>
<dbReference type="Proteomes" id="UP001319080">
    <property type="component" value="Unassembled WGS sequence"/>
</dbReference>
<gene>
    <name evidence="1" type="ORF">KK062_30290</name>
</gene>
<proteinExistence type="predicted"/>
<dbReference type="RefSeq" id="WP_254088108.1">
    <property type="nucleotide sequence ID" value="NZ_JAHESE010000167.1"/>
</dbReference>
<feature type="non-terminal residue" evidence="1">
    <location>
        <position position="103"/>
    </location>
</feature>
<reference evidence="1 2" key="1">
    <citation type="submission" date="2021-05" db="EMBL/GenBank/DDBJ databases">
        <title>A Polyphasic approach of four new species of the genus Ohtaekwangia: Ohtaekwangia histidinii sp. nov., Ohtaekwangia cretensis sp. nov., Ohtaekwangia indiensis sp. nov., Ohtaekwangia reichenbachii sp. nov. from diverse environment.</title>
        <authorList>
            <person name="Octaviana S."/>
        </authorList>
    </citation>
    <scope>NUCLEOTIDE SEQUENCE [LARGE SCALE GENOMIC DNA]</scope>
    <source>
        <strain evidence="1 2">PWU5</strain>
    </source>
</reference>
<dbReference type="SUPFAM" id="SSF55486">
    <property type="entry name" value="Metalloproteases ('zincins'), catalytic domain"/>
    <property type="match status" value="1"/>
</dbReference>
<dbReference type="AlphaFoldDB" id="A0AAP2E585"/>
<evidence type="ECO:0000313" key="1">
    <source>
        <dbReference type="EMBL" id="MBT1712563.1"/>
    </source>
</evidence>
<accession>A0AAP2E585</accession>
<organism evidence="1 2">
    <name type="scientific">Dawidia cretensis</name>
    <dbReference type="NCBI Taxonomy" id="2782350"/>
    <lineage>
        <taxon>Bacteria</taxon>
        <taxon>Pseudomonadati</taxon>
        <taxon>Bacteroidota</taxon>
        <taxon>Cytophagia</taxon>
        <taxon>Cytophagales</taxon>
        <taxon>Chryseotaleaceae</taxon>
        <taxon>Dawidia</taxon>
    </lineage>
</organism>
<protein>
    <submittedName>
        <fullName evidence="1">Uncharacterized protein</fullName>
    </submittedName>
</protein>